<name>A0A0L9V8V9_PHAAN</name>
<evidence type="ECO:0000313" key="2">
    <source>
        <dbReference type="Proteomes" id="UP000053144"/>
    </source>
</evidence>
<organism evidence="1 2">
    <name type="scientific">Phaseolus angularis</name>
    <name type="common">Azuki bean</name>
    <name type="synonym">Vigna angularis</name>
    <dbReference type="NCBI Taxonomy" id="3914"/>
    <lineage>
        <taxon>Eukaryota</taxon>
        <taxon>Viridiplantae</taxon>
        <taxon>Streptophyta</taxon>
        <taxon>Embryophyta</taxon>
        <taxon>Tracheophyta</taxon>
        <taxon>Spermatophyta</taxon>
        <taxon>Magnoliopsida</taxon>
        <taxon>eudicotyledons</taxon>
        <taxon>Gunneridae</taxon>
        <taxon>Pentapetalae</taxon>
        <taxon>rosids</taxon>
        <taxon>fabids</taxon>
        <taxon>Fabales</taxon>
        <taxon>Fabaceae</taxon>
        <taxon>Papilionoideae</taxon>
        <taxon>50 kb inversion clade</taxon>
        <taxon>NPAAA clade</taxon>
        <taxon>indigoferoid/millettioid clade</taxon>
        <taxon>Phaseoleae</taxon>
        <taxon>Vigna</taxon>
    </lineage>
</organism>
<accession>A0A0L9V8V9</accession>
<sequence>MVRGYEGLILQNLRSADDAESLCELSRIANPCRECSLFGSFAVRVGALCELVRYANDYRVCSLFGDSHSESSRCATDGDPEPHPI</sequence>
<gene>
    <name evidence="1" type="ORF">LR48_Vigan09g016000</name>
</gene>
<dbReference type="Gramene" id="KOM51501">
    <property type="protein sequence ID" value="KOM51501"/>
    <property type="gene ID" value="LR48_Vigan09g016000"/>
</dbReference>
<reference evidence="2" key="1">
    <citation type="journal article" date="2015" name="Proc. Natl. Acad. Sci. U.S.A.">
        <title>Genome sequencing of adzuki bean (Vigna angularis) provides insight into high starch and low fat accumulation and domestication.</title>
        <authorList>
            <person name="Yang K."/>
            <person name="Tian Z."/>
            <person name="Chen C."/>
            <person name="Luo L."/>
            <person name="Zhao B."/>
            <person name="Wang Z."/>
            <person name="Yu L."/>
            <person name="Li Y."/>
            <person name="Sun Y."/>
            <person name="Li W."/>
            <person name="Chen Y."/>
            <person name="Li Y."/>
            <person name="Zhang Y."/>
            <person name="Ai D."/>
            <person name="Zhao J."/>
            <person name="Shang C."/>
            <person name="Ma Y."/>
            <person name="Wu B."/>
            <person name="Wang M."/>
            <person name="Gao L."/>
            <person name="Sun D."/>
            <person name="Zhang P."/>
            <person name="Guo F."/>
            <person name="Wang W."/>
            <person name="Li Y."/>
            <person name="Wang J."/>
            <person name="Varshney R.K."/>
            <person name="Wang J."/>
            <person name="Ling H.Q."/>
            <person name="Wan P."/>
        </authorList>
    </citation>
    <scope>NUCLEOTIDE SEQUENCE</scope>
    <source>
        <strain evidence="2">cv. Jingnong 6</strain>
    </source>
</reference>
<dbReference type="Proteomes" id="UP000053144">
    <property type="component" value="Chromosome 9"/>
</dbReference>
<proteinExistence type="predicted"/>
<dbReference type="AlphaFoldDB" id="A0A0L9V8V9"/>
<protein>
    <submittedName>
        <fullName evidence="1">Uncharacterized protein</fullName>
    </submittedName>
</protein>
<evidence type="ECO:0000313" key="1">
    <source>
        <dbReference type="EMBL" id="KOM51501.1"/>
    </source>
</evidence>
<dbReference type="EMBL" id="CM003379">
    <property type="protein sequence ID" value="KOM51501.1"/>
    <property type="molecule type" value="Genomic_DNA"/>
</dbReference>